<gene>
    <name evidence="2" type="ORF">LWI28_024879</name>
</gene>
<accession>A0AAD5JRE5</accession>
<proteinExistence type="predicted"/>
<evidence type="ECO:0000256" key="1">
    <source>
        <dbReference type="SAM" id="MobiDB-lite"/>
    </source>
</evidence>
<feature type="region of interest" description="Disordered" evidence="1">
    <location>
        <begin position="1"/>
        <end position="88"/>
    </location>
</feature>
<keyword evidence="3" id="KW-1185">Reference proteome</keyword>
<protein>
    <submittedName>
        <fullName evidence="2">Uncharacterized protein</fullName>
    </submittedName>
</protein>
<dbReference type="Proteomes" id="UP001064489">
    <property type="component" value="Chromosome 13"/>
</dbReference>
<evidence type="ECO:0000313" key="3">
    <source>
        <dbReference type="Proteomes" id="UP001064489"/>
    </source>
</evidence>
<name>A0AAD5JRE5_ACENE</name>
<evidence type="ECO:0000313" key="2">
    <source>
        <dbReference type="EMBL" id="KAI9198944.1"/>
    </source>
</evidence>
<reference evidence="2 3" key="1">
    <citation type="journal article" date="2022" name="Plant J.">
        <title>Strategies of tolerance reflected in two North American maple genomes.</title>
        <authorList>
            <person name="McEvoy S.L."/>
            <person name="Sezen U.U."/>
            <person name="Trouern-Trend A."/>
            <person name="McMahon S.M."/>
            <person name="Schaberg P.G."/>
            <person name="Yang J."/>
            <person name="Wegrzyn J.L."/>
            <person name="Swenson N.G."/>
        </authorList>
    </citation>
    <scope>NUCLEOTIDE SEQUENCE [LARGE SCALE GENOMIC DNA]</scope>
    <source>
        <strain evidence="2">91603</strain>
    </source>
</reference>
<comment type="caution">
    <text evidence="2">The sequence shown here is derived from an EMBL/GenBank/DDBJ whole genome shotgun (WGS) entry which is preliminary data.</text>
</comment>
<sequence>MHGAPVPRLLPWTSLPSVHYPFNMVNDSKGGPNTSKEKPPRKEGQKVKVIKNNRMSDDRSRSSGPSPAPPPSPSTSFTNHQPKRGQVIRRVLYETFRKSTSSGANIPPSAQN</sequence>
<dbReference type="EMBL" id="JAJSOW010000002">
    <property type="protein sequence ID" value="KAI9198944.1"/>
    <property type="molecule type" value="Genomic_DNA"/>
</dbReference>
<feature type="compositionally biased region" description="Basic and acidic residues" evidence="1">
    <location>
        <begin position="35"/>
        <end position="46"/>
    </location>
</feature>
<dbReference type="AlphaFoldDB" id="A0AAD5JRE5"/>
<organism evidence="2 3">
    <name type="scientific">Acer negundo</name>
    <name type="common">Box elder</name>
    <dbReference type="NCBI Taxonomy" id="4023"/>
    <lineage>
        <taxon>Eukaryota</taxon>
        <taxon>Viridiplantae</taxon>
        <taxon>Streptophyta</taxon>
        <taxon>Embryophyta</taxon>
        <taxon>Tracheophyta</taxon>
        <taxon>Spermatophyta</taxon>
        <taxon>Magnoliopsida</taxon>
        <taxon>eudicotyledons</taxon>
        <taxon>Gunneridae</taxon>
        <taxon>Pentapetalae</taxon>
        <taxon>rosids</taxon>
        <taxon>malvids</taxon>
        <taxon>Sapindales</taxon>
        <taxon>Sapindaceae</taxon>
        <taxon>Hippocastanoideae</taxon>
        <taxon>Acereae</taxon>
        <taxon>Acer</taxon>
    </lineage>
</organism>